<dbReference type="Gene3D" id="3.30.420.40">
    <property type="match status" value="1"/>
</dbReference>
<evidence type="ECO:0000313" key="1">
    <source>
        <dbReference type="EMBL" id="BFO21839.1"/>
    </source>
</evidence>
<organism evidence="1">
    <name type="scientific">Streptomyces haneummycinicus</name>
    <dbReference type="NCBI Taxonomy" id="3074435"/>
    <lineage>
        <taxon>Bacteria</taxon>
        <taxon>Bacillati</taxon>
        <taxon>Actinomycetota</taxon>
        <taxon>Actinomycetes</taxon>
        <taxon>Kitasatosporales</taxon>
        <taxon>Streptomycetaceae</taxon>
        <taxon>Streptomyces</taxon>
    </lineage>
</organism>
<reference evidence="1" key="2">
    <citation type="submission" date="2024-07" db="EMBL/GenBank/DDBJ databases">
        <title>Streptomyces haneummycinica sp. nov., a new antibiotic-producing actinobacterium isolated from marine sediment.</title>
        <authorList>
            <person name="Uemura M."/>
            <person name="Hamada M."/>
            <person name="Hirano S."/>
            <person name="Kobayashi K."/>
            <person name="Ohshiro T."/>
            <person name="Kobayashi T."/>
            <person name="Terahara T."/>
        </authorList>
    </citation>
    <scope>NUCLEOTIDE SEQUENCE</scope>
    <source>
        <strain evidence="1">KM77-8</strain>
    </source>
</reference>
<accession>A0AAT9HWY1</accession>
<sequence length="60" mass="6078">MLRLVPEAGHAVGVHLDRDAVRVVVVDLDGRVVGERRRAGVGLGAGADAVVEGVGVCCSS</sequence>
<reference evidence="1" key="1">
    <citation type="submission" date="2024-06" db="EMBL/GenBank/DDBJ databases">
        <authorList>
            <consortium name="consrtm"/>
            <person name="Uemura M."/>
            <person name="Terahara T."/>
        </authorList>
    </citation>
    <scope>NUCLEOTIDE SEQUENCE</scope>
    <source>
        <strain evidence="1">KM77-8</strain>
    </source>
</reference>
<proteinExistence type="predicted"/>
<protein>
    <submittedName>
        <fullName evidence="1">Uncharacterized protein</fullName>
    </submittedName>
</protein>
<gene>
    <name evidence="1" type="ORF">SHKM778_82270</name>
</gene>
<dbReference type="EMBL" id="AP035768">
    <property type="protein sequence ID" value="BFO21839.1"/>
    <property type="molecule type" value="Genomic_DNA"/>
</dbReference>
<name>A0AAT9HWY1_9ACTN</name>
<dbReference type="AlphaFoldDB" id="A0AAT9HWY1"/>